<accession>A0AAJ4A3T8</accession>
<keyword evidence="1" id="KW-0812">Transmembrane</keyword>
<feature type="domain" description="DUF4010" evidence="3">
    <location>
        <begin position="183"/>
        <end position="392"/>
    </location>
</feature>
<reference evidence="5" key="1">
    <citation type="submission" date="2019-06" db="EMBL/GenBank/DDBJ databases">
        <title>Sulfurimonas gotlandica sp. nov., a chemoautotrophic and psychrotolerant epsilonproteobacterium isolated from a pelagic redoxcline, and an emended description of the genus Sulfurimonas.</title>
        <authorList>
            <person name="Wang S."/>
            <person name="Jiang L."/>
            <person name="Shao Z."/>
        </authorList>
    </citation>
    <scope>NUCLEOTIDE SEQUENCE [LARGE SCALE GENOMIC DNA]</scope>
    <source>
        <strain evidence="5">1-1N</strain>
    </source>
</reference>
<protein>
    <submittedName>
        <fullName evidence="4">MgtC/SapB family protein</fullName>
    </submittedName>
</protein>
<feature type="transmembrane region" description="Helical" evidence="1">
    <location>
        <begin position="176"/>
        <end position="199"/>
    </location>
</feature>
<feature type="transmembrane region" description="Helical" evidence="1">
    <location>
        <begin position="35"/>
        <end position="55"/>
    </location>
</feature>
<feature type="transmembrane region" description="Helical" evidence="1">
    <location>
        <begin position="237"/>
        <end position="260"/>
    </location>
</feature>
<sequence length="424" mass="46513">MELDFTTAKSILLSIALGFSIGLQREISFALRDKSITFTGTRSFAIISLLGVLAGHFKADYIWITIAITFIFGTLLISSFVIRAVRHEKIGTTTEFAAIAAFLVGMLVYEGLYMFATFTTVAIIFILNIRSNVLQLADSTKKKDLESMVLFLLITFIVLPILPNKTIDPYGIINPYFIWMMVVLISGLSFAGYIAARLIGVSKGIMVAGFFGGFLSSTATTITFSKKVDDKNKTTHQLASVIALACTTMYVRIIIVSAFINTDIAMKILPAYLLATIAGYIYIYYLYKRSEKSRIDVDFMYKNPLELKEALKFGLLFGIVFGTTSLLQDWVGSTGVYLSSLLSGVSDVDAITLSLSTLYTDEKLILHTAFTGIVIATFSNSITKLAIAYTVGNKELGNQLFVAFSIPLAVIIIVLVITPLITPL</sequence>
<dbReference type="Pfam" id="PF02308">
    <property type="entry name" value="MgtC"/>
    <property type="match status" value="1"/>
</dbReference>
<dbReference type="RefSeq" id="WP_152299443.1">
    <property type="nucleotide sequence ID" value="NZ_CP041166.1"/>
</dbReference>
<dbReference type="AlphaFoldDB" id="A0AAJ4A3T8"/>
<dbReference type="Proteomes" id="UP000326061">
    <property type="component" value="Chromosome"/>
</dbReference>
<dbReference type="KEGG" id="suln:FJR47_05485"/>
<dbReference type="PANTHER" id="PTHR39084:SF1">
    <property type="entry name" value="DUF4010 DOMAIN-CONTAINING PROTEIN"/>
    <property type="match status" value="1"/>
</dbReference>
<feature type="transmembrane region" description="Helical" evidence="1">
    <location>
        <begin position="400"/>
        <end position="421"/>
    </location>
</feature>
<feature type="transmembrane region" description="Helical" evidence="1">
    <location>
        <begin position="205"/>
        <end position="225"/>
    </location>
</feature>
<dbReference type="Pfam" id="PF13194">
    <property type="entry name" value="DUF4010"/>
    <property type="match status" value="1"/>
</dbReference>
<feature type="domain" description="MgtC/SapB/SrpB/YhiD N-terminal" evidence="2">
    <location>
        <begin position="11"/>
        <end position="133"/>
    </location>
</feature>
<feature type="transmembrane region" description="Helical" evidence="1">
    <location>
        <begin position="6"/>
        <end position="23"/>
    </location>
</feature>
<evidence type="ECO:0000256" key="1">
    <source>
        <dbReference type="SAM" id="Phobius"/>
    </source>
</evidence>
<feature type="transmembrane region" description="Helical" evidence="1">
    <location>
        <begin position="97"/>
        <end position="127"/>
    </location>
</feature>
<feature type="transmembrane region" description="Helical" evidence="1">
    <location>
        <begin position="61"/>
        <end position="85"/>
    </location>
</feature>
<gene>
    <name evidence="4" type="ORF">FJR47_05485</name>
</gene>
<evidence type="ECO:0000313" key="4">
    <source>
        <dbReference type="EMBL" id="QFR43380.1"/>
    </source>
</evidence>
<feature type="transmembrane region" description="Helical" evidence="1">
    <location>
        <begin position="364"/>
        <end position="388"/>
    </location>
</feature>
<dbReference type="InterPro" id="IPR049177">
    <property type="entry name" value="MgtC_SapB_SrpB_YhiD_N"/>
</dbReference>
<feature type="transmembrane region" description="Helical" evidence="1">
    <location>
        <begin position="310"/>
        <end position="331"/>
    </location>
</feature>
<evidence type="ECO:0000313" key="5">
    <source>
        <dbReference type="Proteomes" id="UP000326061"/>
    </source>
</evidence>
<keyword evidence="1" id="KW-0472">Membrane</keyword>
<keyword evidence="5" id="KW-1185">Reference proteome</keyword>
<feature type="transmembrane region" description="Helical" evidence="1">
    <location>
        <begin position="266"/>
        <end position="287"/>
    </location>
</feature>
<keyword evidence="1" id="KW-1133">Transmembrane helix</keyword>
<dbReference type="EMBL" id="CP041166">
    <property type="protein sequence ID" value="QFR43380.1"/>
    <property type="molecule type" value="Genomic_DNA"/>
</dbReference>
<evidence type="ECO:0000259" key="3">
    <source>
        <dbReference type="Pfam" id="PF13194"/>
    </source>
</evidence>
<evidence type="ECO:0000259" key="2">
    <source>
        <dbReference type="Pfam" id="PF02308"/>
    </source>
</evidence>
<organism evidence="4 5">
    <name type="scientific">Sulfurimonas xiamenensis</name>
    <dbReference type="NCBI Taxonomy" id="2590021"/>
    <lineage>
        <taxon>Bacteria</taxon>
        <taxon>Pseudomonadati</taxon>
        <taxon>Campylobacterota</taxon>
        <taxon>Epsilonproteobacteria</taxon>
        <taxon>Campylobacterales</taxon>
        <taxon>Sulfurimonadaceae</taxon>
        <taxon>Sulfurimonas</taxon>
    </lineage>
</organism>
<dbReference type="PANTHER" id="PTHR39084">
    <property type="entry name" value="MEMBRANE PROTEIN-RELATED"/>
    <property type="match status" value="1"/>
</dbReference>
<dbReference type="InterPro" id="IPR025105">
    <property type="entry name" value="DUF4010"/>
</dbReference>
<name>A0AAJ4A3T8_9BACT</name>
<proteinExistence type="predicted"/>
<feature type="transmembrane region" description="Helical" evidence="1">
    <location>
        <begin position="147"/>
        <end position="164"/>
    </location>
</feature>